<organism evidence="6 7">
    <name type="scientific">Arachis hypogaea</name>
    <name type="common">Peanut</name>
    <dbReference type="NCBI Taxonomy" id="3818"/>
    <lineage>
        <taxon>Eukaryota</taxon>
        <taxon>Viridiplantae</taxon>
        <taxon>Streptophyta</taxon>
        <taxon>Embryophyta</taxon>
        <taxon>Tracheophyta</taxon>
        <taxon>Spermatophyta</taxon>
        <taxon>Magnoliopsida</taxon>
        <taxon>eudicotyledons</taxon>
        <taxon>Gunneridae</taxon>
        <taxon>Pentapetalae</taxon>
        <taxon>rosids</taxon>
        <taxon>fabids</taxon>
        <taxon>Fabales</taxon>
        <taxon>Fabaceae</taxon>
        <taxon>Papilionoideae</taxon>
        <taxon>50 kb inversion clade</taxon>
        <taxon>dalbergioids sensu lato</taxon>
        <taxon>Dalbergieae</taxon>
        <taxon>Pterocarpus clade</taxon>
        <taxon>Arachis</taxon>
    </lineage>
</organism>
<keyword evidence="3" id="KW-0963">Cytoplasm</keyword>
<evidence type="ECO:0000256" key="3">
    <source>
        <dbReference type="ARBA" id="ARBA00022490"/>
    </source>
</evidence>
<dbReference type="InterPro" id="IPR022712">
    <property type="entry name" value="Beta_Casp"/>
</dbReference>
<keyword evidence="4" id="KW-0539">Nucleus</keyword>
<dbReference type="Gene3D" id="3.40.50.10890">
    <property type="match status" value="1"/>
</dbReference>
<dbReference type="GO" id="GO:0032039">
    <property type="term" value="C:integrator complex"/>
    <property type="evidence" value="ECO:0007669"/>
    <property type="project" value="InterPro"/>
</dbReference>
<dbReference type="AlphaFoldDB" id="A0A445B129"/>
<sequence>MLHSLFSILELHSASTLSSSFITLLMMMIHRTPLLSSFEKITLLCLHHRSELHSQAKKECNFSSLLSLSQARGDFAVNFCSLFASHSHKPLFPFSETMEFTCLSKGRGSHFPPCHILNLGGIKILLDCPLDLSALTPFSPVTTAFYALPSLEEDKVDANNDVGSMAVPAKRQKIENQPDNKTLIFAEPWYKTVMNLHLWNPSFIDVVLISSPMGILGLPFLTQMKGFSAKIYATEVSARLGELVMRDLVSMHKELKQFYGPTETDFPVWLRQEEVEKIPSVLREIILGKDGTELGGLRPLYSEADVNDCVLKIQKLKYAEEVCYNGILVIKAFSSGVEMGSCNWILDSPKGDVGYLSNSSFISSQVAAFDYQSLQGTDTLIYSDFSSLNSTEDVKDEENESVQLADKLPMSSHGLVGLYHNAKEDSEEMEKLAFICSCAIESIKGGGSVFIPINQFGIFLQLLEEVSKAIDASAMKVPIYIISSVAEDLLAYLNIVPEWLSRQRQERLFDGEPLFDHVKLLDDKKIHVLPNIHSEKFWMHSREPCIVFCSHWSLRLGPVVHLLQRWHKDPKSLLILEGGVNPPQLALLPFKPMAMKVLQCHFQPGIGLRRVRSLLETLQPKTLLFPEEFRPHISFPSEKFRSVLYYSEGKTSKVSCKDGFELKIPATPASNFYWNAFKEQEINLARVNGELIIENARYHLLLDNTEKNSNGRTNSVSFRKPELEKLLATFSNFGINASVEHQKMNSESQIQCLIHTADPYKAVIEIGTSSVVITTAGENVASHLYKALDSVLKGN</sequence>
<evidence type="ECO:0000313" key="6">
    <source>
        <dbReference type="EMBL" id="RYR32395.1"/>
    </source>
</evidence>
<gene>
    <name evidence="6" type="ORF">Ahy_A10g046971</name>
</gene>
<evidence type="ECO:0000256" key="4">
    <source>
        <dbReference type="ARBA" id="ARBA00023242"/>
    </source>
</evidence>
<protein>
    <recommendedName>
        <fullName evidence="5">Beta-Casp domain-containing protein</fullName>
    </recommendedName>
</protein>
<evidence type="ECO:0000256" key="1">
    <source>
        <dbReference type="ARBA" id="ARBA00004123"/>
    </source>
</evidence>
<dbReference type="GO" id="GO:0034472">
    <property type="term" value="P:snRNA 3'-end processing"/>
    <property type="evidence" value="ECO:0007669"/>
    <property type="project" value="TreeGrafter"/>
</dbReference>
<feature type="domain" description="Beta-Casp" evidence="5">
    <location>
        <begin position="459"/>
        <end position="585"/>
    </location>
</feature>
<evidence type="ECO:0000313" key="7">
    <source>
        <dbReference type="Proteomes" id="UP000289738"/>
    </source>
</evidence>
<dbReference type="SMART" id="SM01027">
    <property type="entry name" value="Beta-Casp"/>
    <property type="match status" value="1"/>
</dbReference>
<reference evidence="6 7" key="1">
    <citation type="submission" date="2019-01" db="EMBL/GenBank/DDBJ databases">
        <title>Sequencing of cultivated peanut Arachis hypogaea provides insights into genome evolution and oil improvement.</title>
        <authorList>
            <person name="Chen X."/>
        </authorList>
    </citation>
    <scope>NUCLEOTIDE SEQUENCE [LARGE SCALE GENOMIC DNA]</scope>
    <source>
        <strain evidence="7">cv. Fuhuasheng</strain>
        <tissue evidence="6">Leaves</tissue>
    </source>
</reference>
<evidence type="ECO:0000259" key="5">
    <source>
        <dbReference type="SMART" id="SM01027"/>
    </source>
</evidence>
<evidence type="ECO:0000256" key="2">
    <source>
        <dbReference type="ARBA" id="ARBA00004496"/>
    </source>
</evidence>
<dbReference type="OrthoDB" id="5600060at2759"/>
<proteinExistence type="predicted"/>
<dbReference type="Pfam" id="PF10996">
    <property type="entry name" value="Beta-Casp"/>
    <property type="match status" value="1"/>
</dbReference>
<dbReference type="STRING" id="3818.A0A445B129"/>
<keyword evidence="7" id="KW-1185">Reference proteome</keyword>
<dbReference type="PANTHER" id="PTHR46094:SF1">
    <property type="entry name" value="INTEGRATOR COMPLEX SUBUNIT 9"/>
    <property type="match status" value="1"/>
</dbReference>
<comment type="caution">
    <text evidence="6">The sequence shown here is derived from an EMBL/GenBank/DDBJ whole genome shotgun (WGS) entry which is preliminary data.</text>
</comment>
<dbReference type="EMBL" id="SDMP01000010">
    <property type="protein sequence ID" value="RYR32395.1"/>
    <property type="molecule type" value="Genomic_DNA"/>
</dbReference>
<dbReference type="InterPro" id="IPR036866">
    <property type="entry name" value="RibonucZ/Hydroxyglut_hydro"/>
</dbReference>
<accession>A0A445B129</accession>
<dbReference type="GO" id="GO:0005737">
    <property type="term" value="C:cytoplasm"/>
    <property type="evidence" value="ECO:0007669"/>
    <property type="project" value="UniProtKB-SubCell"/>
</dbReference>
<dbReference type="Proteomes" id="UP000289738">
    <property type="component" value="Chromosome A10"/>
</dbReference>
<dbReference type="SUPFAM" id="SSF56281">
    <property type="entry name" value="Metallo-hydrolase/oxidoreductase"/>
    <property type="match status" value="1"/>
</dbReference>
<dbReference type="PANTHER" id="PTHR46094">
    <property type="entry name" value="INTEGRATOR COMPLEX SUBUNIT 9"/>
    <property type="match status" value="1"/>
</dbReference>
<dbReference type="Gene3D" id="3.60.15.10">
    <property type="entry name" value="Ribonuclease Z/Hydroxyacylglutathione hydrolase-like"/>
    <property type="match status" value="1"/>
</dbReference>
<dbReference type="InterPro" id="IPR027074">
    <property type="entry name" value="Integrator_9su"/>
</dbReference>
<name>A0A445B129_ARAHY</name>
<comment type="subcellular location">
    <subcellularLocation>
        <location evidence="2">Cytoplasm</location>
    </subcellularLocation>
    <subcellularLocation>
        <location evidence="1">Nucleus</location>
    </subcellularLocation>
</comment>